<reference evidence="1 2" key="1">
    <citation type="submission" date="2018-07" db="EMBL/GenBank/DDBJ databases">
        <authorList>
            <person name="Bragdon E."/>
            <person name="Orellana H."/>
            <person name="Sterchele H."/>
            <person name="Molloy S.D."/>
            <person name="Garlena R.A."/>
            <person name="Russell D.A."/>
            <person name="Pope W.H."/>
            <person name="Jacobs-Sera D."/>
            <person name="Hatfull G.F."/>
        </authorList>
    </citation>
    <scope>NUCLEOTIDE SEQUENCE [LARGE SCALE GENOMIC DNA]</scope>
</reference>
<dbReference type="KEGG" id="vg:70080442"/>
<gene>
    <name evidence="1" type="primary">70</name>
    <name evidence="1" type="ORF">SEA_NEVILLE_70</name>
</gene>
<evidence type="ECO:0008006" key="3">
    <source>
        <dbReference type="Google" id="ProtNLM"/>
    </source>
</evidence>
<accession>A0A385E124</accession>
<dbReference type="RefSeq" id="YP_010245926.1">
    <property type="nucleotide sequence ID" value="NC_060131.1"/>
</dbReference>
<evidence type="ECO:0000313" key="2">
    <source>
        <dbReference type="Proteomes" id="UP000261731"/>
    </source>
</evidence>
<name>A0A385E124_9CAUD</name>
<sequence length="114" mass="12332">MKKRLFTVAAIAAATSLATGCSFMNEQTHRGCVVQEKNTEYNVTNGSSERKNRLVTSCGVFEVGDSLSGGFSSYDTWSKLKEGQKYDIQTGGFRIGVFSQFPTVTGITEVKAGD</sequence>
<organism evidence="1 2">
    <name type="scientific">Gordonia phage Neville</name>
    <dbReference type="NCBI Taxonomy" id="2301693"/>
    <lineage>
        <taxon>Viruses</taxon>
        <taxon>Duplodnaviria</taxon>
        <taxon>Heunggongvirae</taxon>
        <taxon>Uroviricota</taxon>
        <taxon>Caudoviricetes</taxon>
        <taxon>Deeyouvirinae</taxon>
        <taxon>Nevillevirus</taxon>
        <taxon>Nevillevirus neville</taxon>
    </lineage>
</organism>
<dbReference type="Proteomes" id="UP000261731">
    <property type="component" value="Segment"/>
</dbReference>
<dbReference type="PROSITE" id="PS51257">
    <property type="entry name" value="PROKAR_LIPOPROTEIN"/>
    <property type="match status" value="1"/>
</dbReference>
<protein>
    <recommendedName>
        <fullName evidence="3">Lipoprotein</fullName>
    </recommendedName>
</protein>
<dbReference type="GeneID" id="70080442"/>
<evidence type="ECO:0000313" key="1">
    <source>
        <dbReference type="EMBL" id="AXQ64439.1"/>
    </source>
</evidence>
<keyword evidence="2" id="KW-1185">Reference proteome</keyword>
<proteinExistence type="predicted"/>
<dbReference type="EMBL" id="MH651182">
    <property type="protein sequence ID" value="AXQ64439.1"/>
    <property type="molecule type" value="Genomic_DNA"/>
</dbReference>